<proteinExistence type="predicted"/>
<dbReference type="EMBL" id="BGZK01000212">
    <property type="protein sequence ID" value="GBP28866.1"/>
    <property type="molecule type" value="Genomic_DNA"/>
</dbReference>
<name>A0A4C1USA4_EUMVA</name>
<keyword evidence="3" id="KW-1185">Reference proteome</keyword>
<evidence type="ECO:0000313" key="3">
    <source>
        <dbReference type="Proteomes" id="UP000299102"/>
    </source>
</evidence>
<dbReference type="Proteomes" id="UP000299102">
    <property type="component" value="Unassembled WGS sequence"/>
</dbReference>
<evidence type="ECO:0000256" key="1">
    <source>
        <dbReference type="SAM" id="MobiDB-lite"/>
    </source>
</evidence>
<protein>
    <submittedName>
        <fullName evidence="2">Uncharacterized protein</fullName>
    </submittedName>
</protein>
<feature type="region of interest" description="Disordered" evidence="1">
    <location>
        <begin position="67"/>
        <end position="86"/>
    </location>
</feature>
<gene>
    <name evidence="2" type="ORF">EVAR_24542_1</name>
</gene>
<comment type="caution">
    <text evidence="2">The sequence shown here is derived from an EMBL/GenBank/DDBJ whole genome shotgun (WGS) entry which is preliminary data.</text>
</comment>
<reference evidence="2 3" key="1">
    <citation type="journal article" date="2019" name="Commun. Biol.">
        <title>The bagworm genome reveals a unique fibroin gene that provides high tensile strength.</title>
        <authorList>
            <person name="Kono N."/>
            <person name="Nakamura H."/>
            <person name="Ohtoshi R."/>
            <person name="Tomita M."/>
            <person name="Numata K."/>
            <person name="Arakawa K."/>
        </authorList>
    </citation>
    <scope>NUCLEOTIDE SEQUENCE [LARGE SCALE GENOMIC DNA]</scope>
</reference>
<accession>A0A4C1USA4</accession>
<organism evidence="2 3">
    <name type="scientific">Eumeta variegata</name>
    <name type="common">Bagworm moth</name>
    <name type="synonym">Eumeta japonica</name>
    <dbReference type="NCBI Taxonomy" id="151549"/>
    <lineage>
        <taxon>Eukaryota</taxon>
        <taxon>Metazoa</taxon>
        <taxon>Ecdysozoa</taxon>
        <taxon>Arthropoda</taxon>
        <taxon>Hexapoda</taxon>
        <taxon>Insecta</taxon>
        <taxon>Pterygota</taxon>
        <taxon>Neoptera</taxon>
        <taxon>Endopterygota</taxon>
        <taxon>Lepidoptera</taxon>
        <taxon>Glossata</taxon>
        <taxon>Ditrysia</taxon>
        <taxon>Tineoidea</taxon>
        <taxon>Psychidae</taxon>
        <taxon>Oiketicinae</taxon>
        <taxon>Eumeta</taxon>
    </lineage>
</organism>
<sequence length="86" mass="9399">MRCAVLSDCLKLNRPKRYSPARCTCVVPVRRGTEANKLKKKKKRCDTKIKEDVVAVLLLKFSVGAKAAQREQSAAVGDTRGGRGPA</sequence>
<evidence type="ECO:0000313" key="2">
    <source>
        <dbReference type="EMBL" id="GBP28866.1"/>
    </source>
</evidence>
<dbReference type="AlphaFoldDB" id="A0A4C1USA4"/>